<gene>
    <name evidence="4" type="primary">LOC111086138</name>
</gene>
<dbReference type="CDD" id="cd17728">
    <property type="entry name" value="BRCT_TopBP1_rpt8"/>
    <property type="match status" value="1"/>
</dbReference>
<sequence length="883" mass="99656">MDTRQKLYFIFSGFGSSTNTKLTLIQKVQDLGGTYYETESFKSTTTHLICAYPSRSQKYLGACASGIWILTEKFIEDSHSAGRWLPEKDYEWNEGLAYIRKGCEKVATCLLSAPRRHRLARASTGYKAFHGWKTAVLLIEKKRRVVYKNLLQCGGATLIPVSLSCPNLQLLKKEVTHVFVDPEQIVSVKSLLKLQILCISPDYIRNFLLVDPPPAVEKFLITMYKPTSILLQKEGDSCEGKKQDTVKSPISSFITQGNLIPLLSPLKSSHLSADNYQNNEKYHIILLKKSAKSFNEASFESVTNHNCLKKRSYPFLDCQKTENNKKNKHKSSNDYSGSALCKQVKSEDSTTFSKSRAVGKTSKPGNQKKGLPLSKKSQKSLLGYFTLQQQSSIRKSLNTSFQSPVSEDKDDDKKNHIPLNNVKTLPPGSSSKILDYPKYVKTKQNISLGCLPQVESCDSKYPSKFDSINIQNLETRKDVIQDYVAENVNSENPCKTSYSVNDEKLTYYRNHLTTAQRGSIVIPHKRPINSLPRLGQKVPITHSPSLESSTRALKPKLEDKVFNKVSSLSCSELSGNYTAIFESCVEENEFGKALNFMKSVVSKKKYPQLQSISVILYNILQVTTERKIAILAYQMLSELLFLHPPVTDTMSSYYLKAFSLKDHQEESPWRLLYAIVSCALQDGNDETRIEQFNNCLLFTIWMDLIRKNFDAFLKRSIDPHKDITIHKKQPLIAQMIWPGRLPFVGSMNAVCCELFSLLAASLLIKREGDRQMKPLLLIHELVGIVAECVHFAETKSYQKSFSIGPQCLRFVSSLVSSCPIVLADVDTLQVFLSSIQPLWLKLYVCEALLQNSQEFVCVMGNLKSSLSLRKIVSIGLDLKKIVI</sequence>
<dbReference type="InterPro" id="IPR036420">
    <property type="entry name" value="BRCT_dom_sf"/>
</dbReference>
<dbReference type="PANTHER" id="PTHR46677">
    <property type="entry name" value="SMC5-SMC6 COMPLEX LOCALIZATION FACTOR PROTEIN 1"/>
    <property type="match status" value="1"/>
</dbReference>
<feature type="region of interest" description="Disordered" evidence="1">
    <location>
        <begin position="396"/>
        <end position="424"/>
    </location>
</feature>
<evidence type="ECO:0000313" key="4">
    <source>
        <dbReference type="RefSeq" id="XP_022243486.1"/>
    </source>
</evidence>
<feature type="compositionally biased region" description="Polar residues" evidence="1">
    <location>
        <begin position="396"/>
        <end position="405"/>
    </location>
</feature>
<dbReference type="RefSeq" id="XP_022243486.1">
    <property type="nucleotide sequence ID" value="XM_022387778.1"/>
</dbReference>
<dbReference type="PROSITE" id="PS50172">
    <property type="entry name" value="BRCT"/>
    <property type="match status" value="1"/>
</dbReference>
<dbReference type="InterPro" id="IPR001357">
    <property type="entry name" value="BRCT_dom"/>
</dbReference>
<dbReference type="CDD" id="cd17738">
    <property type="entry name" value="BRCT_TopBP1_rpt7"/>
    <property type="match status" value="1"/>
</dbReference>
<protein>
    <submittedName>
        <fullName evidence="4">Uncharacterized protein LOC111086138</fullName>
    </submittedName>
</protein>
<keyword evidence="3" id="KW-1185">Reference proteome</keyword>
<proteinExistence type="predicted"/>
<dbReference type="Pfam" id="PF00533">
    <property type="entry name" value="BRCT"/>
    <property type="match status" value="1"/>
</dbReference>
<organism evidence="3 4">
    <name type="scientific">Limulus polyphemus</name>
    <name type="common">Atlantic horseshoe crab</name>
    <dbReference type="NCBI Taxonomy" id="6850"/>
    <lineage>
        <taxon>Eukaryota</taxon>
        <taxon>Metazoa</taxon>
        <taxon>Ecdysozoa</taxon>
        <taxon>Arthropoda</taxon>
        <taxon>Chelicerata</taxon>
        <taxon>Merostomata</taxon>
        <taxon>Xiphosura</taxon>
        <taxon>Limulidae</taxon>
        <taxon>Limulus</taxon>
    </lineage>
</organism>
<name>A0ABM1SIN1_LIMPO</name>
<feature type="domain" description="BRCT" evidence="2">
    <location>
        <begin position="1"/>
        <end position="92"/>
    </location>
</feature>
<dbReference type="Gene3D" id="3.40.50.10190">
    <property type="entry name" value="BRCT domain"/>
    <property type="match status" value="2"/>
</dbReference>
<dbReference type="InterPro" id="IPR042479">
    <property type="entry name" value="Slf1"/>
</dbReference>
<dbReference type="Proteomes" id="UP000694941">
    <property type="component" value="Unplaced"/>
</dbReference>
<accession>A0ABM1SIN1</accession>
<dbReference type="PANTHER" id="PTHR46677:SF1">
    <property type="entry name" value="SMC5-SMC6 COMPLEX LOCALIZATION FACTOR PROTEIN 1"/>
    <property type="match status" value="1"/>
</dbReference>
<evidence type="ECO:0000313" key="3">
    <source>
        <dbReference type="Proteomes" id="UP000694941"/>
    </source>
</evidence>
<evidence type="ECO:0000259" key="2">
    <source>
        <dbReference type="PROSITE" id="PS50172"/>
    </source>
</evidence>
<dbReference type="SUPFAM" id="SSF52113">
    <property type="entry name" value="BRCT domain"/>
    <property type="match status" value="1"/>
</dbReference>
<dbReference type="GeneID" id="111086138"/>
<reference evidence="4" key="1">
    <citation type="submission" date="2025-08" db="UniProtKB">
        <authorList>
            <consortium name="RefSeq"/>
        </authorList>
    </citation>
    <scope>IDENTIFICATION</scope>
    <source>
        <tissue evidence="4">Muscle</tissue>
    </source>
</reference>
<evidence type="ECO:0000256" key="1">
    <source>
        <dbReference type="SAM" id="MobiDB-lite"/>
    </source>
</evidence>
<dbReference type="InterPro" id="IPR049936">
    <property type="entry name" value="TopBP1_BRCT_8"/>
</dbReference>
<feature type="region of interest" description="Disordered" evidence="1">
    <location>
        <begin position="352"/>
        <end position="373"/>
    </location>
</feature>
<dbReference type="SMART" id="SM00292">
    <property type="entry name" value="BRCT"/>
    <property type="match status" value="2"/>
</dbReference>